<dbReference type="PRINTS" id="PR01021">
    <property type="entry name" value="OMPADOMAIN"/>
</dbReference>
<evidence type="ECO:0000256" key="2">
    <source>
        <dbReference type="ARBA" id="ARBA00023136"/>
    </source>
</evidence>
<gene>
    <name evidence="7" type="ORF">HCU67_08590</name>
</gene>
<accession>A0ABX1GSM2</accession>
<comment type="caution">
    <text evidence="7">The sequence shown here is derived from an EMBL/GenBank/DDBJ whole genome shotgun (WGS) entry which is preliminary data.</text>
</comment>
<organism evidence="7 8">
    <name type="scientific">Croceivirga thetidis</name>
    <dbReference type="NCBI Taxonomy" id="2721623"/>
    <lineage>
        <taxon>Bacteria</taxon>
        <taxon>Pseudomonadati</taxon>
        <taxon>Bacteroidota</taxon>
        <taxon>Flavobacteriia</taxon>
        <taxon>Flavobacteriales</taxon>
        <taxon>Flavobacteriaceae</taxon>
        <taxon>Croceivirga</taxon>
    </lineage>
</organism>
<dbReference type="Pfam" id="PF00691">
    <property type="entry name" value="OmpA"/>
    <property type="match status" value="1"/>
</dbReference>
<feature type="coiled-coil region" evidence="5">
    <location>
        <begin position="217"/>
        <end position="269"/>
    </location>
</feature>
<evidence type="ECO:0000256" key="4">
    <source>
        <dbReference type="PROSITE-ProRule" id="PRU00473"/>
    </source>
</evidence>
<keyword evidence="8" id="KW-1185">Reference proteome</keyword>
<dbReference type="Gene3D" id="3.30.1330.60">
    <property type="entry name" value="OmpA-like domain"/>
    <property type="match status" value="1"/>
</dbReference>
<dbReference type="SUPFAM" id="SSF103088">
    <property type="entry name" value="OmpA-like"/>
    <property type="match status" value="1"/>
</dbReference>
<evidence type="ECO:0000313" key="8">
    <source>
        <dbReference type="Proteomes" id="UP000718451"/>
    </source>
</evidence>
<comment type="subcellular location">
    <subcellularLocation>
        <location evidence="1">Cell outer membrane</location>
    </subcellularLocation>
</comment>
<keyword evidence="3" id="KW-0998">Cell outer membrane</keyword>
<reference evidence="7 8" key="1">
    <citation type="submission" date="2020-04" db="EMBL/GenBank/DDBJ databases">
        <authorList>
            <person name="Yoon J."/>
        </authorList>
    </citation>
    <scope>NUCLEOTIDE SEQUENCE [LARGE SCALE GENOMIC DNA]</scope>
    <source>
        <strain evidence="7 8">DJ-13</strain>
    </source>
</reference>
<keyword evidence="5" id="KW-0175">Coiled coil</keyword>
<dbReference type="PROSITE" id="PS51123">
    <property type="entry name" value="OMPA_2"/>
    <property type="match status" value="1"/>
</dbReference>
<dbReference type="InterPro" id="IPR050330">
    <property type="entry name" value="Bact_OuterMem_StrucFunc"/>
</dbReference>
<dbReference type="PANTHER" id="PTHR30329:SF21">
    <property type="entry name" value="LIPOPROTEIN YIAD-RELATED"/>
    <property type="match status" value="1"/>
</dbReference>
<dbReference type="PANTHER" id="PTHR30329">
    <property type="entry name" value="STATOR ELEMENT OF FLAGELLAR MOTOR COMPLEX"/>
    <property type="match status" value="1"/>
</dbReference>
<dbReference type="CDD" id="cd07185">
    <property type="entry name" value="OmpA_C-like"/>
    <property type="match status" value="1"/>
</dbReference>
<dbReference type="EMBL" id="JAAWWL010000002">
    <property type="protein sequence ID" value="NKI32001.1"/>
    <property type="molecule type" value="Genomic_DNA"/>
</dbReference>
<evidence type="ECO:0000256" key="1">
    <source>
        <dbReference type="ARBA" id="ARBA00004442"/>
    </source>
</evidence>
<dbReference type="InterPro" id="IPR036737">
    <property type="entry name" value="OmpA-like_sf"/>
</dbReference>
<proteinExistence type="predicted"/>
<feature type="domain" description="OmpA-like" evidence="6">
    <location>
        <begin position="273"/>
        <end position="394"/>
    </location>
</feature>
<keyword evidence="2 4" id="KW-0472">Membrane</keyword>
<name>A0ABX1GSM2_9FLAO</name>
<dbReference type="InterPro" id="IPR006664">
    <property type="entry name" value="OMP_bac"/>
</dbReference>
<dbReference type="Proteomes" id="UP000718451">
    <property type="component" value="Unassembled WGS sequence"/>
</dbReference>
<protein>
    <submittedName>
        <fullName evidence="7">OmpA family protein</fullName>
    </submittedName>
</protein>
<evidence type="ECO:0000256" key="3">
    <source>
        <dbReference type="ARBA" id="ARBA00023237"/>
    </source>
</evidence>
<evidence type="ECO:0000259" key="6">
    <source>
        <dbReference type="PROSITE" id="PS51123"/>
    </source>
</evidence>
<dbReference type="InterPro" id="IPR006665">
    <property type="entry name" value="OmpA-like"/>
</dbReference>
<evidence type="ECO:0000256" key="5">
    <source>
        <dbReference type="SAM" id="Coils"/>
    </source>
</evidence>
<dbReference type="Gene3D" id="2.40.160.20">
    <property type="match status" value="1"/>
</dbReference>
<sequence length="394" mass="44801">MNLRILILPFFVFFSIAVLGQDETENLQLTKKDSIVTSSWIAGLGFNAVDDAGTEFTNFFNVSDNWNIVPYPSRISIGKYFKNGLGIEFIGAYNQYQEGKFVDGFIISEAIDYYSGDLRFSYDLNKILGETGFFDPYVGLGAGYTEANNQGRGTYNATLGFRTWFNDRVGLDFNSTGKWTMNPDNSTNHLQHAAGVVYRFAIEKGLSKKGEEKLARIKEIEEKQKKMQDSINIVRQAEEEQRLLAERLKREEEERLAAAASEKQAIEDARRTSIDEAINALGYVYFDLNSSYLPAKGKGLLDELALILLKNPSVILEISSHTDSRGTSKYNQWLSERRVMRTANYLIAMGIDENRLKIKGLGENELTNECVDRVPCPEEKHRENRRSQFKVLEY</sequence>
<dbReference type="RefSeq" id="WP_168552230.1">
    <property type="nucleotide sequence ID" value="NZ_JAAWWL010000002.1"/>
</dbReference>
<evidence type="ECO:0000313" key="7">
    <source>
        <dbReference type="EMBL" id="NKI32001.1"/>
    </source>
</evidence>